<dbReference type="PANTHER" id="PTHR43201:SF5">
    <property type="entry name" value="MEDIUM-CHAIN ACYL-COA LIGASE ACSF2, MITOCHONDRIAL"/>
    <property type="match status" value="1"/>
</dbReference>
<dbReference type="Proteomes" id="UP000276770">
    <property type="component" value="Unassembled WGS sequence"/>
</dbReference>
<organism evidence="5 6">
    <name type="scientific">Falsibacillus albus</name>
    <dbReference type="NCBI Taxonomy" id="2478915"/>
    <lineage>
        <taxon>Bacteria</taxon>
        <taxon>Bacillati</taxon>
        <taxon>Bacillota</taxon>
        <taxon>Bacilli</taxon>
        <taxon>Bacillales</taxon>
        <taxon>Bacillaceae</taxon>
        <taxon>Falsibacillus</taxon>
    </lineage>
</organism>
<dbReference type="SUPFAM" id="SSF56801">
    <property type="entry name" value="Acetyl-CoA synthetase-like"/>
    <property type="match status" value="1"/>
</dbReference>
<dbReference type="InterPro" id="IPR042099">
    <property type="entry name" value="ANL_N_sf"/>
</dbReference>
<reference evidence="5 6" key="1">
    <citation type="submission" date="2018-10" db="EMBL/GenBank/DDBJ databases">
        <title>Falsibacillus sp. genome draft.</title>
        <authorList>
            <person name="Shi S."/>
        </authorList>
    </citation>
    <scope>NUCLEOTIDE SEQUENCE [LARGE SCALE GENOMIC DNA]</scope>
    <source>
        <strain evidence="5 6">GY 10110</strain>
    </source>
</reference>
<dbReference type="Pfam" id="PF00501">
    <property type="entry name" value="AMP-binding"/>
    <property type="match status" value="1"/>
</dbReference>
<dbReference type="EMBL" id="RCVZ01000002">
    <property type="protein sequence ID" value="RLQ97533.1"/>
    <property type="molecule type" value="Genomic_DNA"/>
</dbReference>
<dbReference type="Pfam" id="PF13193">
    <property type="entry name" value="AMP-binding_C"/>
    <property type="match status" value="1"/>
</dbReference>
<evidence type="ECO:0000313" key="5">
    <source>
        <dbReference type="EMBL" id="RLQ97533.1"/>
    </source>
</evidence>
<dbReference type="InterPro" id="IPR020845">
    <property type="entry name" value="AMP-binding_CS"/>
</dbReference>
<dbReference type="FunFam" id="3.30.300.30:FF:000008">
    <property type="entry name" value="2,3-dihydroxybenzoate-AMP ligase"/>
    <property type="match status" value="1"/>
</dbReference>
<dbReference type="GO" id="GO:0031956">
    <property type="term" value="F:medium-chain fatty acid-CoA ligase activity"/>
    <property type="evidence" value="ECO:0007669"/>
    <property type="project" value="TreeGrafter"/>
</dbReference>
<feature type="domain" description="AMP-dependent synthetase/ligase" evidence="3">
    <location>
        <begin position="5"/>
        <end position="354"/>
    </location>
</feature>
<evidence type="ECO:0000256" key="2">
    <source>
        <dbReference type="ARBA" id="ARBA00022598"/>
    </source>
</evidence>
<keyword evidence="2 5" id="KW-0436">Ligase</keyword>
<dbReference type="AlphaFoldDB" id="A0A3L7K3A4"/>
<dbReference type="Gene3D" id="3.30.300.30">
    <property type="match status" value="1"/>
</dbReference>
<dbReference type="CDD" id="cd17631">
    <property type="entry name" value="FACL_FadD13-like"/>
    <property type="match status" value="1"/>
</dbReference>
<dbReference type="InterPro" id="IPR000873">
    <property type="entry name" value="AMP-dep_synth/lig_dom"/>
</dbReference>
<gene>
    <name evidence="5" type="ORF">D9X91_03605</name>
</gene>
<dbReference type="PROSITE" id="PS00455">
    <property type="entry name" value="AMP_BINDING"/>
    <property type="match status" value="1"/>
</dbReference>
<dbReference type="InterPro" id="IPR025110">
    <property type="entry name" value="AMP-bd_C"/>
</dbReference>
<evidence type="ECO:0000256" key="1">
    <source>
        <dbReference type="ARBA" id="ARBA00006432"/>
    </source>
</evidence>
<comment type="caution">
    <text evidence="5">The sequence shown here is derived from an EMBL/GenBank/DDBJ whole genome shotgun (WGS) entry which is preliminary data.</text>
</comment>
<accession>A0A3L7K3A4</accession>
<comment type="similarity">
    <text evidence="1">Belongs to the ATP-dependent AMP-binding enzyme family.</text>
</comment>
<evidence type="ECO:0000259" key="4">
    <source>
        <dbReference type="Pfam" id="PF13193"/>
    </source>
</evidence>
<dbReference type="OrthoDB" id="9757771at2"/>
<feature type="domain" description="AMP-binding enzyme C-terminal" evidence="4">
    <location>
        <begin position="404"/>
        <end position="479"/>
    </location>
</feature>
<protein>
    <submittedName>
        <fullName evidence="5">Long-chain fatty acid--CoA ligase</fullName>
    </submittedName>
</protein>
<keyword evidence="6" id="KW-1185">Reference proteome</keyword>
<evidence type="ECO:0000313" key="6">
    <source>
        <dbReference type="Proteomes" id="UP000276770"/>
    </source>
</evidence>
<sequence length="497" mass="55915">MDWIESRARLTPDDIAVVDGDTGTELTYLGLHNQALKWAMFFKTKGVKKGDRICLVSENDPIFFEVLFGCAKIGAIFVPLNWRLSEAELEHIVMDCSPSLMLYSADFEPIAKSLSMLIETISIEQNRLDSFNEDIILIQEDIFEKDPWMMIYTGGTTGKSKGVVLSYQSVNWNAVNTIISWGLNKEDKTLTYLPLFHTGGINALSIPILMAGGKVVIGRRFTPEAAIAHLNKHQITIALFVPTMYHMMIQSEGFSRTSFDSMKVFLSGGAPCPLSIYEFFAGKGLAFKEGYGLTEAGPNNFYIDPKIANEKRGSVGKAMVFNSIKIIDPNGKEAKSGQVGELLIRGKHVFSCYWNNEEETLRTVKGGWLHTGDLARKDEDGYIYIVGRKKDMIITGGENVYPLEIEHWLCEHPMVDEAAVIGIPDEKWGEKVTAFLTTKGNKKCEVDVIQRHCLRKFKNFKMPKDFVFVEELPKTHVGKIDKKSLKSLWYMKGNTIM</sequence>
<proteinExistence type="inferred from homology"/>
<dbReference type="PANTHER" id="PTHR43201">
    <property type="entry name" value="ACYL-COA SYNTHETASE"/>
    <property type="match status" value="1"/>
</dbReference>
<dbReference type="GO" id="GO:0006631">
    <property type="term" value="P:fatty acid metabolic process"/>
    <property type="evidence" value="ECO:0007669"/>
    <property type="project" value="TreeGrafter"/>
</dbReference>
<name>A0A3L7K3A4_9BACI</name>
<dbReference type="InterPro" id="IPR045851">
    <property type="entry name" value="AMP-bd_C_sf"/>
</dbReference>
<dbReference type="Gene3D" id="3.40.50.12780">
    <property type="entry name" value="N-terminal domain of ligase-like"/>
    <property type="match status" value="1"/>
</dbReference>
<evidence type="ECO:0000259" key="3">
    <source>
        <dbReference type="Pfam" id="PF00501"/>
    </source>
</evidence>